<keyword evidence="5 6" id="KW-0408">Iron</keyword>
<feature type="domain" description="Cytochrome c" evidence="9">
    <location>
        <begin position="28"/>
        <end position="131"/>
    </location>
</feature>
<dbReference type="Pfam" id="PF00034">
    <property type="entry name" value="Cytochrom_C"/>
    <property type="match status" value="2"/>
</dbReference>
<dbReference type="EMBL" id="AAPJ01000001">
    <property type="protein sequence ID" value="EAS51174.1"/>
    <property type="molecule type" value="Genomic_DNA"/>
</dbReference>
<evidence type="ECO:0000259" key="9">
    <source>
        <dbReference type="PROSITE" id="PS51007"/>
    </source>
</evidence>
<keyword evidence="3 6" id="KW-0479">Metal-binding</keyword>
<feature type="signal peptide" evidence="8">
    <location>
        <begin position="1"/>
        <end position="25"/>
    </location>
</feature>
<feature type="domain" description="Cytochrome c" evidence="9">
    <location>
        <begin position="218"/>
        <end position="306"/>
    </location>
</feature>
<keyword evidence="2 6" id="KW-0349">Heme</keyword>
<feature type="chain" id="PRO_5004198096" evidence="8">
    <location>
        <begin position="26"/>
        <end position="385"/>
    </location>
</feature>
<dbReference type="PANTHER" id="PTHR11961">
    <property type="entry name" value="CYTOCHROME C"/>
    <property type="match status" value="1"/>
</dbReference>
<feature type="compositionally biased region" description="Low complexity" evidence="7">
    <location>
        <begin position="137"/>
        <end position="146"/>
    </location>
</feature>
<comment type="caution">
    <text evidence="10">The sequence shown here is derived from an EMBL/GenBank/DDBJ whole genome shotgun (WGS) entry which is preliminary data.</text>
</comment>
<dbReference type="BioCyc" id="AURANTIMONAS:SI859A1_01987-MONOMER"/>
<keyword evidence="4" id="KW-0249">Electron transport</keyword>
<accession>Q1YN57</accession>
<evidence type="ECO:0000256" key="1">
    <source>
        <dbReference type="ARBA" id="ARBA00022448"/>
    </source>
</evidence>
<dbReference type="Proteomes" id="UP000000321">
    <property type="component" value="Unassembled WGS sequence"/>
</dbReference>
<protein>
    <submittedName>
        <fullName evidence="10">Diheme cytochrome c SoxD</fullName>
    </submittedName>
</protein>
<dbReference type="RefSeq" id="WP_009209816.1">
    <property type="nucleotide sequence ID" value="NZ_BBWP01000021.1"/>
</dbReference>
<evidence type="ECO:0000256" key="5">
    <source>
        <dbReference type="ARBA" id="ARBA00023004"/>
    </source>
</evidence>
<dbReference type="GO" id="GO:0009055">
    <property type="term" value="F:electron transfer activity"/>
    <property type="evidence" value="ECO:0007669"/>
    <property type="project" value="InterPro"/>
</dbReference>
<feature type="region of interest" description="Disordered" evidence="7">
    <location>
        <begin position="137"/>
        <end position="194"/>
    </location>
</feature>
<dbReference type="PRINTS" id="PR00604">
    <property type="entry name" value="CYTCHRMECIAB"/>
</dbReference>
<dbReference type="HOGENOM" id="CLU_731132_0_0_5"/>
<evidence type="ECO:0000256" key="3">
    <source>
        <dbReference type="ARBA" id="ARBA00022723"/>
    </source>
</evidence>
<feature type="compositionally biased region" description="Acidic residues" evidence="7">
    <location>
        <begin position="147"/>
        <end position="157"/>
    </location>
</feature>
<evidence type="ECO:0000256" key="6">
    <source>
        <dbReference type="PROSITE-ProRule" id="PRU00433"/>
    </source>
</evidence>
<proteinExistence type="predicted"/>
<name>Q1YN57_AURMS</name>
<evidence type="ECO:0000256" key="8">
    <source>
        <dbReference type="SAM" id="SignalP"/>
    </source>
</evidence>
<evidence type="ECO:0000256" key="4">
    <source>
        <dbReference type="ARBA" id="ARBA00022982"/>
    </source>
</evidence>
<keyword evidence="11" id="KW-1185">Reference proteome</keyword>
<feature type="compositionally biased region" description="Polar residues" evidence="7">
    <location>
        <begin position="177"/>
        <end position="186"/>
    </location>
</feature>
<organism evidence="10 11">
    <name type="scientific">Aurantimonas manganoxydans (strain ATCC BAA-1229 / DSM 21871 / SI85-9A1)</name>
    <dbReference type="NCBI Taxonomy" id="287752"/>
    <lineage>
        <taxon>Bacteria</taxon>
        <taxon>Pseudomonadati</taxon>
        <taxon>Pseudomonadota</taxon>
        <taxon>Alphaproteobacteria</taxon>
        <taxon>Hyphomicrobiales</taxon>
        <taxon>Aurantimonadaceae</taxon>
        <taxon>Aurantimonas</taxon>
    </lineage>
</organism>
<evidence type="ECO:0000313" key="10">
    <source>
        <dbReference type="EMBL" id="EAS51174.1"/>
    </source>
</evidence>
<evidence type="ECO:0000256" key="7">
    <source>
        <dbReference type="SAM" id="MobiDB-lite"/>
    </source>
</evidence>
<reference evidence="10 11" key="1">
    <citation type="journal article" date="2008" name="Appl. Environ. Microbiol.">
        <title>Genomic insights into Mn(II) oxidation by the marine alphaproteobacterium Aurantimonas sp. strain SI85-9A1.</title>
        <authorList>
            <person name="Dick G.J."/>
            <person name="Podell S."/>
            <person name="Johnson H.A."/>
            <person name="Rivera-Espinoza Y."/>
            <person name="Bernier-Latmani R."/>
            <person name="McCarthy J.K."/>
            <person name="Torpey J.W."/>
            <person name="Clement B.G."/>
            <person name="Gaasterland T."/>
            <person name="Tebo B.M."/>
        </authorList>
    </citation>
    <scope>NUCLEOTIDE SEQUENCE [LARGE SCALE GENOMIC DNA]</scope>
    <source>
        <strain evidence="10 11">SI85-9A1</strain>
    </source>
</reference>
<evidence type="ECO:0000256" key="2">
    <source>
        <dbReference type="ARBA" id="ARBA00022617"/>
    </source>
</evidence>
<dbReference type="InterPro" id="IPR009056">
    <property type="entry name" value="Cyt_c-like_dom"/>
</dbReference>
<dbReference type="GO" id="GO:0046872">
    <property type="term" value="F:metal ion binding"/>
    <property type="evidence" value="ECO:0007669"/>
    <property type="project" value="UniProtKB-KW"/>
</dbReference>
<dbReference type="OrthoDB" id="9779283at2"/>
<evidence type="ECO:0000313" key="11">
    <source>
        <dbReference type="Proteomes" id="UP000000321"/>
    </source>
</evidence>
<dbReference type="SUPFAM" id="SSF46626">
    <property type="entry name" value="Cytochrome c"/>
    <property type="match status" value="2"/>
</dbReference>
<dbReference type="GO" id="GO:0020037">
    <property type="term" value="F:heme binding"/>
    <property type="evidence" value="ECO:0007669"/>
    <property type="project" value="InterPro"/>
</dbReference>
<dbReference type="AlphaFoldDB" id="Q1YN57"/>
<keyword evidence="8" id="KW-0732">Signal</keyword>
<dbReference type="InterPro" id="IPR002327">
    <property type="entry name" value="Cyt_c_1A/1B"/>
</dbReference>
<sequence>MSKCPETILVVAMIAAGLFAAPALAQEGDAAAGKKVFNRCRACHDVGEGARNKIGPHLNDLYGRSAGGLDDYNYSPVVKTAGAEGLVWNDETLAAYLADPRGMLPGNRMAFPGLKKDSEVTDLLAYLATFSAEQAAEAAPPAAAEDASSEPEAEAEPQPDAVAQGSPHGSAASASAPTQHSESSTGPRRLGRAATDAEVAAWDIDIRPDGKGLPIGSGTVADGEVIFTEQCASCHGDFGEGRGRWPVLAGGRDTLTRERPEKTVGSYWPHLSTAYDYIRRAMPFGNARSLSDDDVYALTAYVLYLNDVVTDEEFELSNENFTTIEMPNAGGFIPDDRASEAHYTADADPCMSDCKPGPVSITSRAQVLDVTPDSGGEGPAGGNFD</sequence>
<keyword evidence="1" id="KW-0813">Transport</keyword>
<dbReference type="PROSITE" id="PS51007">
    <property type="entry name" value="CYTC"/>
    <property type="match status" value="2"/>
</dbReference>
<gene>
    <name evidence="10" type="ORF">SI859A1_01987</name>
</gene>
<dbReference type="InterPro" id="IPR036909">
    <property type="entry name" value="Cyt_c-like_dom_sf"/>
</dbReference>
<dbReference type="Gene3D" id="1.10.760.10">
    <property type="entry name" value="Cytochrome c-like domain"/>
    <property type="match status" value="2"/>
</dbReference>